<name>A0A151AB00_9EURY</name>
<organism evidence="1 2">
    <name type="scientific">Halalkalicoccus paucihalophilus</name>
    <dbReference type="NCBI Taxonomy" id="1008153"/>
    <lineage>
        <taxon>Archaea</taxon>
        <taxon>Methanobacteriati</taxon>
        <taxon>Methanobacteriota</taxon>
        <taxon>Stenosarchaea group</taxon>
        <taxon>Halobacteria</taxon>
        <taxon>Halobacteriales</taxon>
        <taxon>Halococcaceae</taxon>
        <taxon>Halalkalicoccus</taxon>
    </lineage>
</organism>
<dbReference type="EMBL" id="LTAZ01000012">
    <property type="protein sequence ID" value="KYH24861.1"/>
    <property type="molecule type" value="Genomic_DNA"/>
</dbReference>
<evidence type="ECO:0000313" key="1">
    <source>
        <dbReference type="EMBL" id="KYH24861.1"/>
    </source>
</evidence>
<protein>
    <submittedName>
        <fullName evidence="1">Uncharacterized protein</fullName>
    </submittedName>
</protein>
<keyword evidence="2" id="KW-1185">Reference proteome</keyword>
<dbReference type="Proteomes" id="UP000075321">
    <property type="component" value="Unassembled WGS sequence"/>
</dbReference>
<reference evidence="1 2" key="1">
    <citation type="submission" date="2016-02" db="EMBL/GenBank/DDBJ databases">
        <title>Genome sequence of Halalkalicoccus paucihalophilus DSM 24557.</title>
        <authorList>
            <person name="Poehlein A."/>
            <person name="Daniel R."/>
        </authorList>
    </citation>
    <scope>NUCLEOTIDE SEQUENCE [LARGE SCALE GENOMIC DNA]</scope>
    <source>
        <strain evidence="1 2">DSM 24557</strain>
    </source>
</reference>
<dbReference type="AlphaFoldDB" id="A0A151AB00"/>
<sequence>MSMSYTDVLAGFGLEADDAPDRPPRDDDGQLICARECLDGSPCTQDVGLPGVACPHHESTDPPLW</sequence>
<gene>
    <name evidence="1" type="ORF">HAPAU_32380</name>
</gene>
<comment type="caution">
    <text evidence="1">The sequence shown here is derived from an EMBL/GenBank/DDBJ whole genome shotgun (WGS) entry which is preliminary data.</text>
</comment>
<accession>A0A151AB00</accession>
<dbReference type="PATRIC" id="fig|1008153.3.peg.3394"/>
<proteinExistence type="predicted"/>
<evidence type="ECO:0000313" key="2">
    <source>
        <dbReference type="Proteomes" id="UP000075321"/>
    </source>
</evidence>